<proteinExistence type="predicted"/>
<keyword evidence="2" id="KW-1185">Reference proteome</keyword>
<sequence>MHERSVCYQVGTKVITNHWTQSSPLDTMTSNLKTAQCAIRNRAFFVVHALNRPQFLLVEAILLYCGTICKKILEADSTVVTIQ</sequence>
<dbReference type="EMBL" id="CAQQ02389002">
    <property type="status" value="NOT_ANNOTATED_CDS"/>
    <property type="molecule type" value="Genomic_DNA"/>
</dbReference>
<dbReference type="HOGENOM" id="CLU_2545189_0_0_1"/>
<evidence type="ECO:0000313" key="1">
    <source>
        <dbReference type="EnsemblMetazoa" id="MESCA009819-PA"/>
    </source>
</evidence>
<accession>T1H0X2</accession>
<dbReference type="EnsemblMetazoa" id="MESCA009819-RA">
    <property type="protein sequence ID" value="MESCA009819-PA"/>
    <property type="gene ID" value="MESCA009819"/>
</dbReference>
<reference evidence="2" key="1">
    <citation type="submission" date="2013-02" db="EMBL/GenBank/DDBJ databases">
        <authorList>
            <person name="Hughes D."/>
        </authorList>
    </citation>
    <scope>NUCLEOTIDE SEQUENCE</scope>
    <source>
        <strain>Durham</strain>
        <strain evidence="2">NC isolate 2 -- Noor lab</strain>
    </source>
</reference>
<name>T1H0X2_MEGSC</name>
<dbReference type="EMBL" id="CAQQ02389001">
    <property type="status" value="NOT_ANNOTATED_CDS"/>
    <property type="molecule type" value="Genomic_DNA"/>
</dbReference>
<dbReference type="Proteomes" id="UP000015102">
    <property type="component" value="Unassembled WGS sequence"/>
</dbReference>
<protein>
    <submittedName>
        <fullName evidence="1">Uncharacterized protein</fullName>
    </submittedName>
</protein>
<dbReference type="AlphaFoldDB" id="T1H0X2"/>
<reference evidence="1" key="2">
    <citation type="submission" date="2015-06" db="UniProtKB">
        <authorList>
            <consortium name="EnsemblMetazoa"/>
        </authorList>
    </citation>
    <scope>IDENTIFICATION</scope>
</reference>
<organism evidence="1 2">
    <name type="scientific">Megaselia scalaris</name>
    <name type="common">Humpbacked fly</name>
    <name type="synonym">Phora scalaris</name>
    <dbReference type="NCBI Taxonomy" id="36166"/>
    <lineage>
        <taxon>Eukaryota</taxon>
        <taxon>Metazoa</taxon>
        <taxon>Ecdysozoa</taxon>
        <taxon>Arthropoda</taxon>
        <taxon>Hexapoda</taxon>
        <taxon>Insecta</taxon>
        <taxon>Pterygota</taxon>
        <taxon>Neoptera</taxon>
        <taxon>Endopterygota</taxon>
        <taxon>Diptera</taxon>
        <taxon>Brachycera</taxon>
        <taxon>Muscomorpha</taxon>
        <taxon>Platypezoidea</taxon>
        <taxon>Phoridae</taxon>
        <taxon>Megaseliini</taxon>
        <taxon>Megaselia</taxon>
    </lineage>
</organism>
<evidence type="ECO:0000313" key="2">
    <source>
        <dbReference type="Proteomes" id="UP000015102"/>
    </source>
</evidence>